<feature type="domain" description="LNS2/PITP" evidence="2">
    <location>
        <begin position="229"/>
        <end position="447"/>
    </location>
</feature>
<dbReference type="Proteomes" id="UP001054902">
    <property type="component" value="Unassembled WGS sequence"/>
</dbReference>
<feature type="compositionally biased region" description="Low complexity" evidence="1">
    <location>
        <begin position="1"/>
        <end position="15"/>
    </location>
</feature>
<accession>A0AAD3CYR2</accession>
<keyword evidence="4" id="KW-1185">Reference proteome</keyword>
<feature type="region of interest" description="Disordered" evidence="1">
    <location>
        <begin position="1"/>
        <end position="32"/>
    </location>
</feature>
<sequence length="522" mass="57741">MDQETQTQQQHRTQTGGKGSQRPFATATTQPQDYDINIPVDNICCSSSEFGHGKLLGQALDCIVVTPSSYSDHEKASNSSEKESTPINTGIVTSESSSAIVASSDFLVQFPPQYSKSSIIEYKVLLQINGNLLKESFLSMNLPTNLKASPMCSFAEGNSTKPSTEKLEQLVNLSILSPGRNLIRYFLVKKKKRTGKDDATETSNTDKKKYTIVGQIEAYVFLWSVYDTIIISDIDGTVTKSDVRGVIDSIFTEKYGHVHDGVCSLFSELVKFQREHKDDQKQNHGKVRVLYLSSRPMTLIHSTRKFLSLLSQRSSEDPQASSSTNCGLLSCIDDNFISSDKEEARESGDIQKKDAVGLPSGPIFLHSGSLSTVLFTELVTKSTHEFKADLLARQVVLPFVAAGKEKVGALFLAGFGNKKTDSLAYEMVGMNTHQIYIIDSSSKLVSTSHALEFEDSFENESSSDCIDVILDPTKQSGELSSEKIVVSNPKKNTKTGSQKKRHFKGYTDPKLRTELFRRMHTQ</sequence>
<dbReference type="SMART" id="SM00775">
    <property type="entry name" value="LNS2"/>
    <property type="match status" value="1"/>
</dbReference>
<feature type="compositionally biased region" description="Basic residues" evidence="1">
    <location>
        <begin position="491"/>
        <end position="504"/>
    </location>
</feature>
<dbReference type="InterPro" id="IPR013209">
    <property type="entry name" value="LNS2"/>
</dbReference>
<evidence type="ECO:0000256" key="1">
    <source>
        <dbReference type="SAM" id="MobiDB-lite"/>
    </source>
</evidence>
<dbReference type="EMBL" id="BLLK01000047">
    <property type="protein sequence ID" value="GFH54687.1"/>
    <property type="molecule type" value="Genomic_DNA"/>
</dbReference>
<reference evidence="3 4" key="1">
    <citation type="journal article" date="2021" name="Sci. Rep.">
        <title>The genome of the diatom Chaetoceros tenuissimus carries an ancient integrated fragment of an extant virus.</title>
        <authorList>
            <person name="Hongo Y."/>
            <person name="Kimura K."/>
            <person name="Takaki Y."/>
            <person name="Yoshida Y."/>
            <person name="Baba S."/>
            <person name="Kobayashi G."/>
            <person name="Nagasaki K."/>
            <person name="Hano T."/>
            <person name="Tomaru Y."/>
        </authorList>
    </citation>
    <scope>NUCLEOTIDE SEQUENCE [LARGE SCALE GENOMIC DNA]</scope>
    <source>
        <strain evidence="3 4">NIES-3715</strain>
    </source>
</reference>
<dbReference type="Pfam" id="PF08235">
    <property type="entry name" value="LNS2"/>
    <property type="match status" value="2"/>
</dbReference>
<dbReference type="InterPro" id="IPR031315">
    <property type="entry name" value="LNS2/PITP"/>
</dbReference>
<organism evidence="3 4">
    <name type="scientific">Chaetoceros tenuissimus</name>
    <dbReference type="NCBI Taxonomy" id="426638"/>
    <lineage>
        <taxon>Eukaryota</taxon>
        <taxon>Sar</taxon>
        <taxon>Stramenopiles</taxon>
        <taxon>Ochrophyta</taxon>
        <taxon>Bacillariophyta</taxon>
        <taxon>Coscinodiscophyceae</taxon>
        <taxon>Chaetocerotophycidae</taxon>
        <taxon>Chaetocerotales</taxon>
        <taxon>Chaetocerotaceae</taxon>
        <taxon>Chaetoceros</taxon>
    </lineage>
</organism>
<dbReference type="GO" id="GO:0008195">
    <property type="term" value="F:phosphatidate phosphatase activity"/>
    <property type="evidence" value="ECO:0007669"/>
    <property type="project" value="TreeGrafter"/>
</dbReference>
<evidence type="ECO:0000259" key="2">
    <source>
        <dbReference type="SMART" id="SM00775"/>
    </source>
</evidence>
<evidence type="ECO:0000313" key="3">
    <source>
        <dbReference type="EMBL" id="GFH54687.1"/>
    </source>
</evidence>
<dbReference type="PANTHER" id="PTHR12181">
    <property type="entry name" value="LIPIN"/>
    <property type="match status" value="1"/>
</dbReference>
<dbReference type="InterPro" id="IPR026058">
    <property type="entry name" value="LIPIN"/>
</dbReference>
<evidence type="ECO:0000313" key="4">
    <source>
        <dbReference type="Proteomes" id="UP001054902"/>
    </source>
</evidence>
<feature type="region of interest" description="Disordered" evidence="1">
    <location>
        <begin position="478"/>
        <end position="504"/>
    </location>
</feature>
<proteinExistence type="predicted"/>
<dbReference type="PANTHER" id="PTHR12181:SF12">
    <property type="entry name" value="PHOSPHATIDATE PHOSPHATASE"/>
    <property type="match status" value="1"/>
</dbReference>
<comment type="caution">
    <text evidence="3">The sequence shown here is derived from an EMBL/GenBank/DDBJ whole genome shotgun (WGS) entry which is preliminary data.</text>
</comment>
<dbReference type="AlphaFoldDB" id="A0AAD3CYR2"/>
<name>A0AAD3CYR2_9STRA</name>
<protein>
    <recommendedName>
        <fullName evidence="2">LNS2/PITP domain-containing protein</fullName>
    </recommendedName>
</protein>
<gene>
    <name evidence="3" type="ORF">CTEN210_11163</name>
</gene>